<protein>
    <submittedName>
        <fullName evidence="1">Uncharacterized protein</fullName>
    </submittedName>
</protein>
<gene>
    <name evidence="1" type="ORF">K8W17_04080</name>
</gene>
<comment type="caution">
    <text evidence="1">The sequence shown here is derived from an EMBL/GenBank/DDBJ whole genome shotgun (WGS) entry which is preliminary data.</text>
</comment>
<dbReference type="AlphaFoldDB" id="A0A921B2R2"/>
<dbReference type="Proteomes" id="UP000774947">
    <property type="component" value="Unassembled WGS sequence"/>
</dbReference>
<sequence length="67" mass="7506">MKLSIEGTPEEIKNALQAICGSEERDEAKNYLSETKQMIASVTTSEKFATVCINKPDQISIYQLPRN</sequence>
<evidence type="ECO:0000313" key="1">
    <source>
        <dbReference type="EMBL" id="HJE15236.1"/>
    </source>
</evidence>
<reference evidence="1" key="1">
    <citation type="journal article" date="2021" name="PeerJ">
        <title>Extensive microbial diversity within the chicken gut microbiome revealed by metagenomics and culture.</title>
        <authorList>
            <person name="Gilroy R."/>
            <person name="Ravi A."/>
            <person name="Getino M."/>
            <person name="Pursley I."/>
            <person name="Horton D.L."/>
            <person name="Alikhan N.F."/>
            <person name="Baker D."/>
            <person name="Gharbi K."/>
            <person name="Hall N."/>
            <person name="Watson M."/>
            <person name="Adriaenssens E.M."/>
            <person name="Foster-Nyarko E."/>
            <person name="Jarju S."/>
            <person name="Secka A."/>
            <person name="Antonio M."/>
            <person name="Oren A."/>
            <person name="Chaudhuri R.R."/>
            <person name="La Ragione R."/>
            <person name="Hildebrand F."/>
            <person name="Pallen M.J."/>
        </authorList>
    </citation>
    <scope>NUCLEOTIDE SEQUENCE</scope>
    <source>
        <strain evidence="1">CHK173-2119</strain>
    </source>
</reference>
<evidence type="ECO:0000313" key="2">
    <source>
        <dbReference type="Proteomes" id="UP000774947"/>
    </source>
</evidence>
<name>A0A921B2R2_9LACO</name>
<reference evidence="1" key="2">
    <citation type="submission" date="2021-09" db="EMBL/GenBank/DDBJ databases">
        <authorList>
            <person name="Gilroy R."/>
        </authorList>
    </citation>
    <scope>NUCLEOTIDE SEQUENCE</scope>
    <source>
        <strain evidence="1">CHK173-2119</strain>
    </source>
</reference>
<proteinExistence type="predicted"/>
<dbReference type="EMBL" id="DYXY01000102">
    <property type="protein sequence ID" value="HJE15236.1"/>
    <property type="molecule type" value="Genomic_DNA"/>
</dbReference>
<organism evidence="1 2">
    <name type="scientific">Lapidilactobacillus dextrinicus</name>
    <dbReference type="NCBI Taxonomy" id="51664"/>
    <lineage>
        <taxon>Bacteria</taxon>
        <taxon>Bacillati</taxon>
        <taxon>Bacillota</taxon>
        <taxon>Bacilli</taxon>
        <taxon>Lactobacillales</taxon>
        <taxon>Lactobacillaceae</taxon>
        <taxon>Lapidilactobacillus</taxon>
    </lineage>
</organism>
<accession>A0A921B2R2</accession>